<dbReference type="Proteomes" id="UP001549162">
    <property type="component" value="Unassembled WGS sequence"/>
</dbReference>
<reference evidence="2 3" key="1">
    <citation type="submission" date="2024-06" db="EMBL/GenBank/DDBJ databases">
        <title>Genomic Encyclopedia of Type Strains, Phase IV (KMG-IV): sequencing the most valuable type-strain genomes for metagenomic binning, comparative biology and taxonomic classification.</title>
        <authorList>
            <person name="Goeker M."/>
        </authorList>
    </citation>
    <scope>NUCLEOTIDE SEQUENCE [LARGE SCALE GENOMIC DNA]</scope>
    <source>
        <strain evidence="2 3">DSM 21460</strain>
    </source>
</reference>
<comment type="caution">
    <text evidence="2">The sequence shown here is derived from an EMBL/GenBank/DDBJ whole genome shotgun (WGS) entry which is preliminary data.</text>
</comment>
<organism evidence="2 3">
    <name type="scientific">Peptoniphilus olsenii</name>
    <dbReference type="NCBI Taxonomy" id="411570"/>
    <lineage>
        <taxon>Bacteria</taxon>
        <taxon>Bacillati</taxon>
        <taxon>Bacillota</taxon>
        <taxon>Tissierellia</taxon>
        <taxon>Tissierellales</taxon>
        <taxon>Peptoniphilaceae</taxon>
        <taxon>Peptoniphilus</taxon>
    </lineage>
</organism>
<accession>A0ABV2J8G7</accession>
<evidence type="ECO:0000313" key="2">
    <source>
        <dbReference type="EMBL" id="MET3617072.1"/>
    </source>
</evidence>
<sequence>MNKNNINKKILSISLAVVMLSSGLPYNVFATDQIEQLDTIASKIVNSEGIQNDLRMASAPAEDKKEEHELKAKFFLDGKEFSYNSNAVFFKKDNLAGQEINKAKKGEVVAYHVAISNDYTDVGIYIDDKKMNGQFGIFTMPDKDVELKIYLINVKPEEFGKEHKLSGKFILNGEDYKQSANIKFQEDNSNGKLITSAEPGQKVYVYPIIDNGNYIAKKMRINDGNPIFERTFIMPYEDVEVIVELEPQPPINGLPKNNHYEITTKYFYKNEEYKPQNGKVPSVKFHKDDKNREVLKDKFDTQDENQKIYADVEVNNDFLEVEEMQIDDYEVTENTFTMPKNNMTLKVYLKDKEKLSSPVVSDINEDDNVLYVSEPKDADKITLKFEDAKELSVIKVGNSWKLKEDSTTLGLANSKIRIPISAKYAKNGQKIKVTNFNTKTKQNSVTVEKIVGKKDKIKPNSPLKAETIKDTNRVFVTLPQNKKNESDIKENYKIVVTKDGHVLTEKKLTKSEVLELDKKSATFVVILSKGEKRIEKGDIIIEGGEETVVNSDDKLKVHTEDLKGIKSDEIDVTIKATDETPRPKPTPDDEDESYILGNFKEIHVYNVNRDGLLKVNEGSTIIIEPKKGTKNEKFKTSAKPNGIDAQKMHGFRLIKEKNSKTTRNQRNFRWKF</sequence>
<name>A0ABV2J8G7_9FIRM</name>
<gene>
    <name evidence="2" type="ORF">ABID14_000700</name>
</gene>
<protein>
    <submittedName>
        <fullName evidence="2">Uncharacterized protein</fullName>
    </submittedName>
</protein>
<keyword evidence="1" id="KW-0732">Signal</keyword>
<dbReference type="RefSeq" id="WP_354367172.1">
    <property type="nucleotide sequence ID" value="NZ_JBEPMA010000003.1"/>
</dbReference>
<evidence type="ECO:0000256" key="1">
    <source>
        <dbReference type="SAM" id="SignalP"/>
    </source>
</evidence>
<feature type="chain" id="PRO_5045650362" evidence="1">
    <location>
        <begin position="31"/>
        <end position="672"/>
    </location>
</feature>
<feature type="signal peptide" evidence="1">
    <location>
        <begin position="1"/>
        <end position="30"/>
    </location>
</feature>
<dbReference type="EMBL" id="JBEPMA010000003">
    <property type="protein sequence ID" value="MET3617072.1"/>
    <property type="molecule type" value="Genomic_DNA"/>
</dbReference>
<proteinExistence type="predicted"/>
<evidence type="ECO:0000313" key="3">
    <source>
        <dbReference type="Proteomes" id="UP001549162"/>
    </source>
</evidence>
<keyword evidence="3" id="KW-1185">Reference proteome</keyword>